<gene>
    <name evidence="4" type="ORF">PSON_ATCC_30995.1.T0020519</name>
</gene>
<dbReference type="PANTHER" id="PTHR19848:SF8">
    <property type="entry name" value="F-BOX AND WD REPEAT DOMAIN CONTAINING 7"/>
    <property type="match status" value="1"/>
</dbReference>
<feature type="repeat" description="WD" evidence="3">
    <location>
        <begin position="191"/>
        <end position="234"/>
    </location>
</feature>
<dbReference type="OrthoDB" id="27537at2759"/>
<dbReference type="PROSITE" id="PS50294">
    <property type="entry name" value="WD_REPEATS_REGION"/>
    <property type="match status" value="2"/>
</dbReference>
<reference evidence="4" key="1">
    <citation type="submission" date="2021-01" db="EMBL/GenBank/DDBJ databases">
        <authorList>
            <consortium name="Genoscope - CEA"/>
            <person name="William W."/>
        </authorList>
    </citation>
    <scope>NUCLEOTIDE SEQUENCE</scope>
</reference>
<keyword evidence="2" id="KW-0677">Repeat</keyword>
<protein>
    <submittedName>
        <fullName evidence="4">Uncharacterized protein</fullName>
    </submittedName>
</protein>
<comment type="caution">
    <text evidence="4">The sequence shown here is derived from an EMBL/GenBank/DDBJ whole genome shotgun (WGS) entry which is preliminary data.</text>
</comment>
<evidence type="ECO:0000256" key="3">
    <source>
        <dbReference type="PROSITE-ProRule" id="PRU00221"/>
    </source>
</evidence>
<keyword evidence="1 3" id="KW-0853">WD repeat</keyword>
<keyword evidence="5" id="KW-1185">Reference proteome</keyword>
<dbReference type="PROSITE" id="PS50082">
    <property type="entry name" value="WD_REPEATS_2"/>
    <property type="match status" value="2"/>
</dbReference>
<dbReference type="SMART" id="SM00320">
    <property type="entry name" value="WD40"/>
    <property type="match status" value="6"/>
</dbReference>
<evidence type="ECO:0000313" key="4">
    <source>
        <dbReference type="EMBL" id="CAD8047616.1"/>
    </source>
</evidence>
<dbReference type="AlphaFoldDB" id="A0A8S1K5M2"/>
<sequence length="474" mass="54830">MVDKLVEVLKYSQNREKFRRSASNSLYLLSQFKAYLGELVLKNIQISDTKLNGLSFFKSIFSKSYFKNVEIDGCNFNKAKIIDSTWKVICNEQRTLSEHKSKVTVMVMSTDGKLLFSGSEQGEIIIWDYTKREILKKLENQESQDNQQDEVNKNEIKCLAISSDGKLLASCNKSKNIYLWDCENFIVLHHVVGHKKQVNSIAFSLDKNTKLLASGSSDQTILFWDWEQGKQIKQTIKNNIDIMQVIIFKNSKLLASRTLDNILKIWNIYQEYPEIIRLFLNYSLELTSISISLDGEYLAAGLKNNGDNDQICVRAWEIKQDQKEYFQTYYKIYSLAISNIHNKIIGGSTNKIVIWNQDFKTQRVEEVEIVEVEVDGLINALTFNKDEKLLASGSDKGIILWNYEEIKNKITAKVKAILSQCYKKAFELNSLISKEILSILIDQCYEQKKLKIKQKILQIFGIKQLKKIFYLAIE</sequence>
<dbReference type="CDD" id="cd00200">
    <property type="entry name" value="WD40"/>
    <property type="match status" value="1"/>
</dbReference>
<accession>A0A8S1K5M2</accession>
<dbReference type="EMBL" id="CAJJDN010000002">
    <property type="protein sequence ID" value="CAD8047616.1"/>
    <property type="molecule type" value="Genomic_DNA"/>
</dbReference>
<evidence type="ECO:0000313" key="5">
    <source>
        <dbReference type="Proteomes" id="UP000692954"/>
    </source>
</evidence>
<proteinExistence type="predicted"/>
<evidence type="ECO:0000256" key="2">
    <source>
        <dbReference type="ARBA" id="ARBA00022737"/>
    </source>
</evidence>
<dbReference type="InterPro" id="IPR001680">
    <property type="entry name" value="WD40_rpt"/>
</dbReference>
<evidence type="ECO:0000256" key="1">
    <source>
        <dbReference type="ARBA" id="ARBA00022574"/>
    </source>
</evidence>
<name>A0A8S1K5M2_9CILI</name>
<organism evidence="4 5">
    <name type="scientific">Paramecium sonneborni</name>
    <dbReference type="NCBI Taxonomy" id="65129"/>
    <lineage>
        <taxon>Eukaryota</taxon>
        <taxon>Sar</taxon>
        <taxon>Alveolata</taxon>
        <taxon>Ciliophora</taxon>
        <taxon>Intramacronucleata</taxon>
        <taxon>Oligohymenophorea</taxon>
        <taxon>Peniculida</taxon>
        <taxon>Parameciidae</taxon>
        <taxon>Paramecium</taxon>
    </lineage>
</organism>
<dbReference type="Pfam" id="PF00400">
    <property type="entry name" value="WD40"/>
    <property type="match status" value="4"/>
</dbReference>
<feature type="repeat" description="WD" evidence="3">
    <location>
        <begin position="96"/>
        <end position="137"/>
    </location>
</feature>
<dbReference type="Proteomes" id="UP000692954">
    <property type="component" value="Unassembled WGS sequence"/>
</dbReference>
<dbReference type="PANTHER" id="PTHR19848">
    <property type="entry name" value="WD40 REPEAT PROTEIN"/>
    <property type="match status" value="1"/>
</dbReference>